<gene>
    <name evidence="2" type="ORF">CTEN210_04384</name>
</gene>
<protein>
    <recommendedName>
        <fullName evidence="4">Dimethylmenaquinone methyltransferase</fullName>
    </recommendedName>
</protein>
<dbReference type="InterPro" id="IPR036704">
    <property type="entry name" value="RraA/RraA-like_sf"/>
</dbReference>
<dbReference type="InterPro" id="IPR005493">
    <property type="entry name" value="RraA/RraA-like"/>
</dbReference>
<dbReference type="GO" id="GO:0046872">
    <property type="term" value="F:metal ion binding"/>
    <property type="evidence" value="ECO:0007669"/>
    <property type="project" value="UniProtKB-KW"/>
</dbReference>
<evidence type="ECO:0000256" key="1">
    <source>
        <dbReference type="PIRSR" id="PIRSR605493-1"/>
    </source>
</evidence>
<reference evidence="2 3" key="1">
    <citation type="journal article" date="2021" name="Sci. Rep.">
        <title>The genome of the diatom Chaetoceros tenuissimus carries an ancient integrated fragment of an extant virus.</title>
        <authorList>
            <person name="Hongo Y."/>
            <person name="Kimura K."/>
            <person name="Takaki Y."/>
            <person name="Yoshida Y."/>
            <person name="Baba S."/>
            <person name="Kobayashi G."/>
            <person name="Nagasaki K."/>
            <person name="Hano T."/>
            <person name="Tomaru Y."/>
        </authorList>
    </citation>
    <scope>NUCLEOTIDE SEQUENCE [LARGE SCALE GENOMIC DNA]</scope>
    <source>
        <strain evidence="2 3">NIES-3715</strain>
    </source>
</reference>
<feature type="binding site" evidence="1">
    <location>
        <position position="117"/>
    </location>
    <ligand>
        <name>substrate</name>
    </ligand>
</feature>
<dbReference type="Proteomes" id="UP001054902">
    <property type="component" value="Unassembled WGS sequence"/>
</dbReference>
<dbReference type="Gene3D" id="3.50.30.40">
    <property type="entry name" value="Ribonuclease E inhibitor RraA/RraA-like"/>
    <property type="match status" value="1"/>
</dbReference>
<dbReference type="PANTHER" id="PTHR33254">
    <property type="entry name" value="4-HYDROXY-4-METHYL-2-OXOGLUTARATE ALDOLASE 3-RELATED"/>
    <property type="match status" value="1"/>
</dbReference>
<dbReference type="Pfam" id="PF03737">
    <property type="entry name" value="RraA-like"/>
    <property type="match status" value="1"/>
</dbReference>
<keyword evidence="1" id="KW-0479">Metal-binding</keyword>
<dbReference type="EMBL" id="BLLK01000025">
    <property type="protein sequence ID" value="GFH47908.1"/>
    <property type="molecule type" value="Genomic_DNA"/>
</dbReference>
<evidence type="ECO:0000313" key="2">
    <source>
        <dbReference type="EMBL" id="GFH47908.1"/>
    </source>
</evidence>
<feature type="binding site" evidence="1">
    <location>
        <position position="118"/>
    </location>
    <ligand>
        <name>Mg(2+)</name>
        <dbReference type="ChEBI" id="CHEBI:18420"/>
    </ligand>
</feature>
<dbReference type="PANTHER" id="PTHR33254:SF4">
    <property type="entry name" value="4-HYDROXY-4-METHYL-2-OXOGLUTARATE ALDOLASE 3-RELATED"/>
    <property type="match status" value="1"/>
</dbReference>
<sequence length="230" mass="24805">MTKIRSLLRRLQAVDTAAICDADKGLRLNAVKVMAPRIVMRTPLQVNNKTMVGVARTVQLIEPNDFLPVLQGLSEAKHGEVLCVDTKNSTKAVAGGLFLTEAERKGLKGIIVDGPVRDIATMKGSSIYCYSSSVTPYSGSITQIGNMQVPITCGDIKVNSGDIIIADGDGVIVSDADSLDELVDVAEQIVKKEAEIFKIMKSGKSLDQCSNLHEHIQALKKGKESSLKFY</sequence>
<keyword evidence="3" id="KW-1185">Reference proteome</keyword>
<proteinExistence type="predicted"/>
<evidence type="ECO:0008006" key="4">
    <source>
        <dbReference type="Google" id="ProtNLM"/>
    </source>
</evidence>
<evidence type="ECO:0000313" key="3">
    <source>
        <dbReference type="Proteomes" id="UP001054902"/>
    </source>
</evidence>
<keyword evidence="1" id="KW-0460">Magnesium</keyword>
<accession>A0AAD3CLR8</accession>
<organism evidence="2 3">
    <name type="scientific">Chaetoceros tenuissimus</name>
    <dbReference type="NCBI Taxonomy" id="426638"/>
    <lineage>
        <taxon>Eukaryota</taxon>
        <taxon>Sar</taxon>
        <taxon>Stramenopiles</taxon>
        <taxon>Ochrophyta</taxon>
        <taxon>Bacillariophyta</taxon>
        <taxon>Coscinodiscophyceae</taxon>
        <taxon>Chaetocerotophycidae</taxon>
        <taxon>Chaetocerotales</taxon>
        <taxon>Chaetocerotaceae</taxon>
        <taxon>Chaetoceros</taxon>
    </lineage>
</organism>
<comment type="cofactor">
    <cofactor evidence="1">
        <name>Mg(2+)</name>
        <dbReference type="ChEBI" id="CHEBI:18420"/>
    </cofactor>
</comment>
<dbReference type="SUPFAM" id="SSF89562">
    <property type="entry name" value="RraA-like"/>
    <property type="match status" value="1"/>
</dbReference>
<dbReference type="AlphaFoldDB" id="A0AAD3CLR8"/>
<name>A0AAD3CLR8_9STRA</name>
<dbReference type="CDD" id="cd16841">
    <property type="entry name" value="RraA_family"/>
    <property type="match status" value="1"/>
</dbReference>
<comment type="caution">
    <text evidence="2">The sequence shown here is derived from an EMBL/GenBank/DDBJ whole genome shotgun (WGS) entry which is preliminary data.</text>
</comment>